<dbReference type="OrthoDB" id="125906at2759"/>
<dbReference type="Proteomes" id="UP000018936">
    <property type="component" value="Unassembled WGS sequence"/>
</dbReference>
<comment type="caution">
    <text evidence="2">The sequence shown here is derived from an EMBL/GenBank/DDBJ whole genome shotgun (WGS) entry which is preliminary data.</text>
</comment>
<evidence type="ECO:0000256" key="1">
    <source>
        <dbReference type="SAM" id="Coils"/>
    </source>
</evidence>
<reference evidence="2 3" key="1">
    <citation type="journal article" date="2013" name="Proc. Natl. Acad. Sci. U.S.A.">
        <title>The king cobra genome reveals dynamic gene evolution and adaptation in the snake venom system.</title>
        <authorList>
            <person name="Vonk F.J."/>
            <person name="Casewell N.R."/>
            <person name="Henkel C.V."/>
            <person name="Heimberg A.M."/>
            <person name="Jansen H.J."/>
            <person name="McCleary R.J."/>
            <person name="Kerkkamp H.M."/>
            <person name="Vos R.A."/>
            <person name="Guerreiro I."/>
            <person name="Calvete J.J."/>
            <person name="Wuster W."/>
            <person name="Woods A.E."/>
            <person name="Logan J.M."/>
            <person name="Harrison R.A."/>
            <person name="Castoe T.A."/>
            <person name="de Koning A.P."/>
            <person name="Pollock D.D."/>
            <person name="Yandell M."/>
            <person name="Calderon D."/>
            <person name="Renjifo C."/>
            <person name="Currier R.B."/>
            <person name="Salgado D."/>
            <person name="Pla D."/>
            <person name="Sanz L."/>
            <person name="Hyder A.S."/>
            <person name="Ribeiro J.M."/>
            <person name="Arntzen J.W."/>
            <person name="van den Thillart G.E."/>
            <person name="Boetzer M."/>
            <person name="Pirovano W."/>
            <person name="Dirks R.P."/>
            <person name="Spaink H.P."/>
            <person name="Duboule D."/>
            <person name="McGlinn E."/>
            <person name="Kini R.M."/>
            <person name="Richardson M.K."/>
        </authorList>
    </citation>
    <scope>NUCLEOTIDE SEQUENCE</scope>
    <source>
        <tissue evidence="2">Blood</tissue>
    </source>
</reference>
<protein>
    <submittedName>
        <fullName evidence="2">EF-hand domain-containing protein C3orf25</fullName>
    </submittedName>
</protein>
<keyword evidence="1" id="KW-0175">Coiled coil</keyword>
<feature type="coiled-coil region" evidence="1">
    <location>
        <begin position="173"/>
        <end position="200"/>
    </location>
</feature>
<dbReference type="AlphaFoldDB" id="V8PBG2"/>
<feature type="non-terminal residue" evidence="2">
    <location>
        <position position="1"/>
    </location>
</feature>
<dbReference type="PANTHER" id="PTHR47225:SF1">
    <property type="entry name" value="EF-HAND CALCIUM-BINDING DOMAIN-CONTAINING PROTEIN 12"/>
    <property type="match status" value="1"/>
</dbReference>
<organism evidence="2 3">
    <name type="scientific">Ophiophagus hannah</name>
    <name type="common">King cobra</name>
    <name type="synonym">Naja hannah</name>
    <dbReference type="NCBI Taxonomy" id="8665"/>
    <lineage>
        <taxon>Eukaryota</taxon>
        <taxon>Metazoa</taxon>
        <taxon>Chordata</taxon>
        <taxon>Craniata</taxon>
        <taxon>Vertebrata</taxon>
        <taxon>Euteleostomi</taxon>
        <taxon>Lepidosauria</taxon>
        <taxon>Squamata</taxon>
        <taxon>Bifurcata</taxon>
        <taxon>Unidentata</taxon>
        <taxon>Episquamata</taxon>
        <taxon>Toxicofera</taxon>
        <taxon>Serpentes</taxon>
        <taxon>Colubroidea</taxon>
        <taxon>Elapidae</taxon>
        <taxon>Elapinae</taxon>
        <taxon>Ophiophagus</taxon>
    </lineage>
</organism>
<keyword evidence="3" id="KW-1185">Reference proteome</keyword>
<name>V8PBG2_OPHHA</name>
<accession>V8PBG2</accession>
<evidence type="ECO:0000313" key="3">
    <source>
        <dbReference type="Proteomes" id="UP000018936"/>
    </source>
</evidence>
<proteinExistence type="predicted"/>
<dbReference type="PANTHER" id="PTHR47225">
    <property type="entry name" value="EF-HAND CALCIUM-BINDING DOMAIN-CONTAINING PROTEIN 12"/>
    <property type="match status" value="1"/>
</dbReference>
<dbReference type="InterPro" id="IPR042847">
    <property type="entry name" value="EFC12"/>
</dbReference>
<evidence type="ECO:0000313" key="2">
    <source>
        <dbReference type="EMBL" id="ETE71341.1"/>
    </source>
</evidence>
<dbReference type="EMBL" id="AZIM01000385">
    <property type="protein sequence ID" value="ETE71341.1"/>
    <property type="molecule type" value="Genomic_DNA"/>
</dbReference>
<sequence length="581" mass="67179">MEQLSWLSQSTRNRSDISGTTYISQSLYDSISSFLRDTESESTLNEESPKESASDRILSHCFKQYKLRDEYPYYSLKLRPNRFGAPKPRRRILIAPPMDSVAPTIHKPRPPVPSEVEKIQQLTAPPEAQDRISTEESDLLNMEAWIKERKQLRNLLENCVNLEEWLTEKKPLTQQEESILRKIKKEREEAKIQAKLLALQSVKTTPKTEPVKTIPLIRAPYPPSIITLQNLLHKQKLKLVDLFKKADRSRTMKFKRTKVPISKSDLEEIIVFLTISKKGHIITGADLAECQRLWIDNIKDNWKQPKQELLPVATSSSITAKGDIIPYSKSSISSQVACEPKSNHLQVPPINTEPDRRHLTYSEMEIVGKRYKETRRRLKRKTTPLDFAEQCRLVRSGDRVVDSHCLPSSLEGEVGELVDQHRLACHYVYCQCVKLCEKYGIPISERALKRGLLYAGDRLLRLGKDIRKLRQPGGYIDNSVYLGQSSDVDSSSKEERELRRMYHYLNPLTNPSNFWPGHLLDKLHLYLPEPRQDRSEVLFSRVSHTRPVNPGINVPRRNWPVNNKGYMTLGDPDTRKHNYYI</sequence>
<gene>
    <name evidence="2" type="ORF">L345_02838</name>
</gene>